<reference evidence="3 4" key="1">
    <citation type="submission" date="2019-02" db="EMBL/GenBank/DDBJ databases">
        <title>Deep-cultivation of Planctomycetes and their phenomic and genomic characterization uncovers novel biology.</title>
        <authorList>
            <person name="Wiegand S."/>
            <person name="Jogler M."/>
            <person name="Boedeker C."/>
            <person name="Pinto D."/>
            <person name="Vollmers J."/>
            <person name="Rivas-Marin E."/>
            <person name="Kohn T."/>
            <person name="Peeters S.H."/>
            <person name="Heuer A."/>
            <person name="Rast P."/>
            <person name="Oberbeckmann S."/>
            <person name="Bunk B."/>
            <person name="Jeske O."/>
            <person name="Meyerdierks A."/>
            <person name="Storesund J.E."/>
            <person name="Kallscheuer N."/>
            <person name="Luecker S."/>
            <person name="Lage O.M."/>
            <person name="Pohl T."/>
            <person name="Merkel B.J."/>
            <person name="Hornburger P."/>
            <person name="Mueller R.-W."/>
            <person name="Bruemmer F."/>
            <person name="Labrenz M."/>
            <person name="Spormann A.M."/>
            <person name="Op den Camp H."/>
            <person name="Overmann J."/>
            <person name="Amann R."/>
            <person name="Jetten M.S.M."/>
            <person name="Mascher T."/>
            <person name="Medema M.H."/>
            <person name="Devos D.P."/>
            <person name="Kaster A.-K."/>
            <person name="Ovreas L."/>
            <person name="Rohde M."/>
            <person name="Galperin M.Y."/>
            <person name="Jogler C."/>
        </authorList>
    </citation>
    <scope>NUCLEOTIDE SEQUENCE [LARGE SCALE GENOMIC DNA]</scope>
    <source>
        <strain evidence="3 4">EC9</strain>
    </source>
</reference>
<feature type="region of interest" description="Disordered" evidence="1">
    <location>
        <begin position="620"/>
        <end position="691"/>
    </location>
</feature>
<dbReference type="SMART" id="SM00382">
    <property type="entry name" value="AAA"/>
    <property type="match status" value="1"/>
</dbReference>
<dbReference type="Gene3D" id="3.40.50.300">
    <property type="entry name" value="P-loop containing nucleotide triphosphate hydrolases"/>
    <property type="match status" value="2"/>
</dbReference>
<gene>
    <name evidence="3" type="ORF">EC9_03810</name>
</gene>
<dbReference type="PANTHER" id="PTHR30121:SF11">
    <property type="entry name" value="AAA+ ATPASE DOMAIN-CONTAINING PROTEIN"/>
    <property type="match status" value="1"/>
</dbReference>
<dbReference type="InterPro" id="IPR051162">
    <property type="entry name" value="T4SS_component"/>
</dbReference>
<dbReference type="RefSeq" id="WP_145341851.1">
    <property type="nucleotide sequence ID" value="NZ_CP036261.1"/>
</dbReference>
<evidence type="ECO:0000256" key="1">
    <source>
        <dbReference type="SAM" id="MobiDB-lite"/>
    </source>
</evidence>
<proteinExistence type="predicted"/>
<name>A0A517LUC3_9BACT</name>
<sequence length="1114" mass="122820">MPASTAVDIAVDAMRRVTFDCAVRLQDVWVDNPTDVRKLHEPLRIEFANRLAEIRQNPRAGIMGWPIVGPGGAGKTHLLGDFRRSAIAADAAFVLVDMTDVRDFWETLLQGVIDSLQQDVDEGRTQQELLMRRFVKLLCPQRPVHEVLATLTQNRPQTLKRNIDKILGYLQRYNGGRHQTNTLKHQDAIRAICCLNSEDIETQSVGYAWLQGQQLESQASQGFGFVRDVALPREIVKGIIWYMSLNGPTVVAFDQLDPIVHQVGQRQFRDVAEQEQAASDQIVQQIGAGLASMRELDWTLPIVACIESTWHILPEICLASQLDRFHEPSVLQPTSDGSIAEMIGKRLSDGYRQIGFKAPYPTWPFTSDALAQLADNTPRHALKVCDQYRRKFLTQQAVEEVSSIEAKPKGTGPDGSESSRLDGRFQELREAVDAETILDEKAEDERLAPLYDAAMRCLMIEHQDRVPNDVDVIVEREFAGGANAKPLHARVRFVFHNERGRELHFCVRGLEWKNARAFQSRLRSAMTQSGIDRDLSYRHLTIVRHKPLPGGALTQQLVDTLLKQGGKLFPLNIDQLKTLAALNTLLHEDDPDLNRWLQSRTPISAMSDLAEALVPQHVFDSLSPKTPQDPEAEAFQSQFDSTTPADVGAAEKEDSVGAASPSERNNMNEATPDLSPRNGSESKVSTSPEFRSNRLPLGMRVQAFGESTLVELPVPTLAKHSLVLGGAGSGKTVTVRRIVEQAALAGIPSLIVDCAQDMCTFDERRDQPSEYWGADDADAAAQFAQRVEQVVWTPGREDGNPLCLEPIPDFKALRNDPAELDQAVKMVEGSLREIVGATQSSQRARSKAGILSRSLSFFAAQATTCSLPAYAQMLDELPSGAMVGVQNEQKLAREIADSLKVAIVQNPLLGSRGVKLDPAVLFGDERASERLRLSIISLIGLPGKSAQCDFINQLAMTLFSWIKKNPTPPGGRALRGLVVIDEARDFVPSQGSSSCLASMRQLAAQARKYKLGIIFATQHPKDIDTKIVGNCATHFYGRANSPASLQTLTELMSGKGSQANDFPRLKTGEFYVSFPDGEFAVPAKIQIPDSLTAGRLLDEAQILEKAKASRNVVQ</sequence>
<dbReference type="InterPro" id="IPR003593">
    <property type="entry name" value="AAA+_ATPase"/>
</dbReference>
<dbReference type="SUPFAM" id="SSF52540">
    <property type="entry name" value="P-loop containing nucleoside triphosphate hydrolases"/>
    <property type="match status" value="2"/>
</dbReference>
<evidence type="ECO:0000313" key="4">
    <source>
        <dbReference type="Proteomes" id="UP000319557"/>
    </source>
</evidence>
<dbReference type="Proteomes" id="UP000319557">
    <property type="component" value="Chromosome"/>
</dbReference>
<feature type="domain" description="AAA+ ATPase" evidence="2">
    <location>
        <begin position="717"/>
        <end position="1040"/>
    </location>
</feature>
<dbReference type="KEGG" id="ruv:EC9_03810"/>
<protein>
    <submittedName>
        <fullName evidence="3">AAA-like domain protein</fullName>
    </submittedName>
</protein>
<organism evidence="3 4">
    <name type="scientific">Rosistilla ulvae</name>
    <dbReference type="NCBI Taxonomy" id="1930277"/>
    <lineage>
        <taxon>Bacteria</taxon>
        <taxon>Pseudomonadati</taxon>
        <taxon>Planctomycetota</taxon>
        <taxon>Planctomycetia</taxon>
        <taxon>Pirellulales</taxon>
        <taxon>Pirellulaceae</taxon>
        <taxon>Rosistilla</taxon>
    </lineage>
</organism>
<dbReference type="InterPro" id="IPR027417">
    <property type="entry name" value="P-loop_NTPase"/>
</dbReference>
<dbReference type="OrthoDB" id="9758751at2"/>
<dbReference type="CDD" id="cd01127">
    <property type="entry name" value="TrwB_TraG_TraD_VirD4"/>
    <property type="match status" value="1"/>
</dbReference>
<accession>A0A517LUC3</accession>
<dbReference type="PANTHER" id="PTHR30121">
    <property type="entry name" value="UNCHARACTERIZED PROTEIN YJGR-RELATED"/>
    <property type="match status" value="1"/>
</dbReference>
<keyword evidence="4" id="KW-1185">Reference proteome</keyword>
<evidence type="ECO:0000313" key="3">
    <source>
        <dbReference type="EMBL" id="QDS86221.1"/>
    </source>
</evidence>
<dbReference type="AlphaFoldDB" id="A0A517LUC3"/>
<dbReference type="EMBL" id="CP036261">
    <property type="protein sequence ID" value="QDS86221.1"/>
    <property type="molecule type" value="Genomic_DNA"/>
</dbReference>
<feature type="compositionally biased region" description="Polar residues" evidence="1">
    <location>
        <begin position="677"/>
        <end position="690"/>
    </location>
</feature>
<feature type="compositionally biased region" description="Polar residues" evidence="1">
    <location>
        <begin position="635"/>
        <end position="644"/>
    </location>
</feature>
<evidence type="ECO:0000259" key="2">
    <source>
        <dbReference type="SMART" id="SM00382"/>
    </source>
</evidence>